<accession>A0A1I5B7M7</accession>
<feature type="active site" description="Proton acceptor" evidence="2">
    <location>
        <position position="182"/>
    </location>
</feature>
<evidence type="ECO:0000256" key="4">
    <source>
        <dbReference type="RuleBase" id="RU004508"/>
    </source>
</evidence>
<dbReference type="CDD" id="cd00616">
    <property type="entry name" value="AHBA_syn"/>
    <property type="match status" value="1"/>
</dbReference>
<dbReference type="GO" id="GO:0000271">
    <property type="term" value="P:polysaccharide biosynthetic process"/>
    <property type="evidence" value="ECO:0007669"/>
    <property type="project" value="TreeGrafter"/>
</dbReference>
<dbReference type="PANTHER" id="PTHR30244">
    <property type="entry name" value="TRANSAMINASE"/>
    <property type="match status" value="1"/>
</dbReference>
<gene>
    <name evidence="5" type="ORF">SAMN05216219_1787</name>
</gene>
<dbReference type="InterPro" id="IPR000653">
    <property type="entry name" value="DegT/StrS_aminotransferase"/>
</dbReference>
<keyword evidence="3 4" id="KW-0663">Pyridoxal phosphate</keyword>
<feature type="modified residue" description="N6-(pyridoxal phosphate)lysine" evidence="3">
    <location>
        <position position="182"/>
    </location>
</feature>
<dbReference type="Gene3D" id="3.40.640.10">
    <property type="entry name" value="Type I PLP-dependent aspartate aminotransferase-like (Major domain)"/>
    <property type="match status" value="1"/>
</dbReference>
<dbReference type="InterPro" id="IPR015424">
    <property type="entry name" value="PyrdxlP-dep_Trfase"/>
</dbReference>
<proteinExistence type="inferred from homology"/>
<dbReference type="STRING" id="995034.SAMN05216219_1787"/>
<dbReference type="Gene3D" id="3.90.1150.10">
    <property type="entry name" value="Aspartate Aminotransferase, domain 1"/>
    <property type="match status" value="1"/>
</dbReference>
<dbReference type="InterPro" id="IPR015422">
    <property type="entry name" value="PyrdxlP-dep_Trfase_small"/>
</dbReference>
<evidence type="ECO:0000256" key="1">
    <source>
        <dbReference type="ARBA" id="ARBA00001933"/>
    </source>
</evidence>
<dbReference type="PIRSF" id="PIRSF000390">
    <property type="entry name" value="PLP_StrS"/>
    <property type="match status" value="1"/>
</dbReference>
<dbReference type="GO" id="GO:0008483">
    <property type="term" value="F:transaminase activity"/>
    <property type="evidence" value="ECO:0007669"/>
    <property type="project" value="TreeGrafter"/>
</dbReference>
<name>A0A1I5B7M7_9MICO</name>
<comment type="similarity">
    <text evidence="4">Belongs to the DegT/DnrJ/EryC1 family.</text>
</comment>
<dbReference type="InterPro" id="IPR015421">
    <property type="entry name" value="PyrdxlP-dep_Trfase_major"/>
</dbReference>
<organism evidence="5 6">
    <name type="scientific">Mycetocola miduiensis</name>
    <dbReference type="NCBI Taxonomy" id="995034"/>
    <lineage>
        <taxon>Bacteria</taxon>
        <taxon>Bacillati</taxon>
        <taxon>Actinomycetota</taxon>
        <taxon>Actinomycetes</taxon>
        <taxon>Micrococcales</taxon>
        <taxon>Microbacteriaceae</taxon>
        <taxon>Mycetocola</taxon>
    </lineage>
</organism>
<dbReference type="Proteomes" id="UP000198867">
    <property type="component" value="Unassembled WGS sequence"/>
</dbReference>
<keyword evidence="6" id="KW-1185">Reference proteome</keyword>
<evidence type="ECO:0000313" key="5">
    <source>
        <dbReference type="EMBL" id="SFN70705.1"/>
    </source>
</evidence>
<dbReference type="SUPFAM" id="SSF53383">
    <property type="entry name" value="PLP-dependent transferases"/>
    <property type="match status" value="1"/>
</dbReference>
<dbReference type="RefSeq" id="WP_245762465.1">
    <property type="nucleotide sequence ID" value="NZ_FOVM01000004.1"/>
</dbReference>
<evidence type="ECO:0000256" key="2">
    <source>
        <dbReference type="PIRSR" id="PIRSR000390-1"/>
    </source>
</evidence>
<reference evidence="6" key="1">
    <citation type="submission" date="2016-10" db="EMBL/GenBank/DDBJ databases">
        <authorList>
            <person name="Varghese N."/>
            <person name="Submissions S."/>
        </authorList>
    </citation>
    <scope>NUCLEOTIDE SEQUENCE [LARGE SCALE GENOMIC DNA]</scope>
    <source>
        <strain evidence="6">CGMCC 1.11101</strain>
    </source>
</reference>
<comment type="cofactor">
    <cofactor evidence="1">
        <name>pyridoxal 5'-phosphate</name>
        <dbReference type="ChEBI" id="CHEBI:597326"/>
    </cofactor>
</comment>
<protein>
    <submittedName>
        <fullName evidence="5">dTDP-4-amino-4,6-dideoxygalactose transaminase</fullName>
    </submittedName>
</protein>
<dbReference type="GO" id="GO:0030170">
    <property type="term" value="F:pyridoxal phosphate binding"/>
    <property type="evidence" value="ECO:0007669"/>
    <property type="project" value="TreeGrafter"/>
</dbReference>
<sequence length="390" mass="42184">MSRINVMKPWFGAEEIAALEKVIESGWVAQGPQVAQFETRFAEAMDASFAVATSNCTTALHLALVVAGIRPGDDVVVPSFSFIATANAPTYVGARPVFADVDRATGNVTVDTIAAALTERTTAVIAVDQGGMPVDLDPIRALCDPRGIVVIEDSACGAGSTYHGAPVGAGAELTAWSFHPRKILTTGEGGMLTSSHQYWADRARRLREHSMSVSASARHESVLAPPEEYHEIGFNYRMTDLQAAVGIVQLGRLSEIVARRREIAATYAEALSDIDGIRLVSDPAWGASNFQSLWLEVTLEFPLTREQLLEHLAANEVSARRGIMASHRQPAYRDRDTGNADLAVTELLTDSTLILPVFHQMTASEIDQVIDSIREAAGTRIRRFSTAVRI</sequence>
<dbReference type="EMBL" id="FOVM01000004">
    <property type="protein sequence ID" value="SFN70705.1"/>
    <property type="molecule type" value="Genomic_DNA"/>
</dbReference>
<dbReference type="PANTHER" id="PTHR30244:SF34">
    <property type="entry name" value="DTDP-4-AMINO-4,6-DIDEOXYGALACTOSE TRANSAMINASE"/>
    <property type="match status" value="1"/>
</dbReference>
<dbReference type="Pfam" id="PF01041">
    <property type="entry name" value="DegT_DnrJ_EryC1"/>
    <property type="match status" value="1"/>
</dbReference>
<evidence type="ECO:0000256" key="3">
    <source>
        <dbReference type="PIRSR" id="PIRSR000390-2"/>
    </source>
</evidence>
<evidence type="ECO:0000313" key="6">
    <source>
        <dbReference type="Proteomes" id="UP000198867"/>
    </source>
</evidence>
<dbReference type="AlphaFoldDB" id="A0A1I5B7M7"/>